<accession>A0A0W0GBH1</accession>
<reference evidence="3 4" key="1">
    <citation type="submission" date="2015-12" db="EMBL/GenBank/DDBJ databases">
        <title>Draft genome sequence of Moniliophthora roreri, the causal agent of frosty pod rot of cacao.</title>
        <authorList>
            <person name="Aime M.C."/>
            <person name="Diaz-Valderrama J.R."/>
            <person name="Kijpornyongpan T."/>
            <person name="Phillips-Mora W."/>
        </authorList>
    </citation>
    <scope>NUCLEOTIDE SEQUENCE [LARGE SCALE GENOMIC DNA]</scope>
    <source>
        <strain evidence="3 4">MCA 2952</strain>
    </source>
</reference>
<proteinExistence type="predicted"/>
<feature type="region of interest" description="Disordered" evidence="1">
    <location>
        <begin position="1"/>
        <end position="20"/>
    </location>
</feature>
<feature type="compositionally biased region" description="Basic and acidic residues" evidence="1">
    <location>
        <begin position="7"/>
        <end position="20"/>
    </location>
</feature>
<evidence type="ECO:0000256" key="1">
    <source>
        <dbReference type="SAM" id="MobiDB-lite"/>
    </source>
</evidence>
<dbReference type="Proteomes" id="UP000054988">
    <property type="component" value="Unassembled WGS sequence"/>
</dbReference>
<evidence type="ECO:0000313" key="2">
    <source>
        <dbReference type="EMBL" id="KTB45024.1"/>
    </source>
</evidence>
<protein>
    <submittedName>
        <fullName evidence="3">Uncharacterized protein</fullName>
    </submittedName>
</protein>
<feature type="region of interest" description="Disordered" evidence="1">
    <location>
        <begin position="63"/>
        <end position="89"/>
    </location>
</feature>
<evidence type="ECO:0000313" key="3">
    <source>
        <dbReference type="EMBL" id="KTB45908.1"/>
    </source>
</evidence>
<gene>
    <name evidence="3" type="ORF">WG66_1515</name>
    <name evidence="2" type="ORF">WG66_2399</name>
</gene>
<comment type="caution">
    <text evidence="3">The sequence shown here is derived from an EMBL/GenBank/DDBJ whole genome shotgun (WGS) entry which is preliminary data.</text>
</comment>
<dbReference type="AlphaFoldDB" id="A0A0W0GBH1"/>
<evidence type="ECO:0000313" key="4">
    <source>
        <dbReference type="Proteomes" id="UP000054988"/>
    </source>
</evidence>
<organism evidence="3 4">
    <name type="scientific">Moniliophthora roreri</name>
    <name type="common">Frosty pod rot fungus</name>
    <name type="synonym">Monilia roreri</name>
    <dbReference type="NCBI Taxonomy" id="221103"/>
    <lineage>
        <taxon>Eukaryota</taxon>
        <taxon>Fungi</taxon>
        <taxon>Dikarya</taxon>
        <taxon>Basidiomycota</taxon>
        <taxon>Agaricomycotina</taxon>
        <taxon>Agaricomycetes</taxon>
        <taxon>Agaricomycetidae</taxon>
        <taxon>Agaricales</taxon>
        <taxon>Marasmiineae</taxon>
        <taxon>Marasmiaceae</taxon>
        <taxon>Moniliophthora</taxon>
    </lineage>
</organism>
<dbReference type="EMBL" id="LATX01000800">
    <property type="protein sequence ID" value="KTB45024.1"/>
    <property type="molecule type" value="Genomic_DNA"/>
</dbReference>
<sequence length="229" mass="25513">MMAAATFKRDGRKQEKEGERLWGKETGTIIPSTSYPMATLLVATVVTLESPAFHLTHLVNQEPTSDIQNLSRKPDSHSLQPVRSVSDPRTRITNSTHIQANVHHRTSTTHTRPLRAPSLARTRPFPASEHAQNNEFVVHVVPEARWRASNVVLYQVARHEVSGTCADATIAFLGLENPRNATLGSLGAGVTIERLCTSWHLSFPLTITTVHEQAKKVYIRALEGWEEQM</sequence>
<name>A0A0W0GBH1_MONRR</name>
<dbReference type="EMBL" id="LATX01000562">
    <property type="protein sequence ID" value="KTB45908.1"/>
    <property type="molecule type" value="Genomic_DNA"/>
</dbReference>
<feature type="compositionally biased region" description="Polar residues" evidence="1">
    <location>
        <begin position="63"/>
        <end position="83"/>
    </location>
</feature>